<evidence type="ECO:0000313" key="2">
    <source>
        <dbReference type="Proteomes" id="UP001367513"/>
    </source>
</evidence>
<accession>A0ABU9ADW5</accession>
<name>A0ABU9ADW5_PSEA5</name>
<organism evidence="1 2">
    <name type="scientific">Pseudonocardia alni subsp. carboxydivorans</name>
    <dbReference type="NCBI Taxonomy" id="415010"/>
    <lineage>
        <taxon>Bacteria</taxon>
        <taxon>Bacillati</taxon>
        <taxon>Actinomycetota</taxon>
        <taxon>Actinomycetes</taxon>
        <taxon>Pseudonocardiales</taxon>
        <taxon>Pseudonocardiaceae</taxon>
        <taxon>Pseudonocardia</taxon>
    </lineage>
</organism>
<protein>
    <recommendedName>
        <fullName evidence="3">Transcriptional regulator, AbiEi antitoxin, Type IV TA system</fullName>
    </recommendedName>
</protein>
<proteinExistence type="predicted"/>
<dbReference type="EMBL" id="JBBPIX010000005">
    <property type="protein sequence ID" value="MEK6464603.1"/>
    <property type="molecule type" value="Genomic_DNA"/>
</dbReference>
<gene>
    <name evidence="1" type="ORF">WG925_12715</name>
</gene>
<sequence length="300" mass="32346">MSRPLLRRDLLRRGVTDDDVRRALRSREWLPLRPGAYLDHDDPLWRDAAGRHGALVAATLPLLAPGAVVCGVSAAVRHGLPVGGVDLQVVHVVRDRTSGGRRSRRLQVHTGPVRACDTVLVDGLATTSVARTVVDVARSAPFDTAVTVADAALHRGLVTPADLAGTLRTAAGRHGIGRARAVVAFADGRADGPGESRSRVLMDALGVPAPVLQHRIDDAGGRHIGTVDFWWPEAGLVGEFDGMEKYGRWLRPGETPGDALRREKVREDALRAQPCVRGVVRWTWPDLTDFAPVAARLPRP</sequence>
<reference evidence="1 2" key="1">
    <citation type="submission" date="2024-03" db="EMBL/GenBank/DDBJ databases">
        <title>Draft genome sequence of Pseudonocardia carboxydivorans JCM 14827.</title>
        <authorList>
            <person name="Duangmal K."/>
        </authorList>
    </citation>
    <scope>NUCLEOTIDE SEQUENCE [LARGE SCALE GENOMIC DNA]</scope>
    <source>
        <strain evidence="1 2">JCM 14827</strain>
    </source>
</reference>
<comment type="caution">
    <text evidence="1">The sequence shown here is derived from an EMBL/GenBank/DDBJ whole genome shotgun (WGS) entry which is preliminary data.</text>
</comment>
<evidence type="ECO:0000313" key="1">
    <source>
        <dbReference type="EMBL" id="MEK6464603.1"/>
    </source>
</evidence>
<keyword evidence="2" id="KW-1185">Reference proteome</keyword>
<evidence type="ECO:0008006" key="3">
    <source>
        <dbReference type="Google" id="ProtNLM"/>
    </source>
</evidence>
<dbReference type="RefSeq" id="WP_346106053.1">
    <property type="nucleotide sequence ID" value="NZ_BAAAOD010000052.1"/>
</dbReference>
<dbReference type="Proteomes" id="UP001367513">
    <property type="component" value="Unassembled WGS sequence"/>
</dbReference>